<accession>A0A396JPJ7</accession>
<dbReference type="Gramene" id="rna4126">
    <property type="protein sequence ID" value="RHN80226.1"/>
    <property type="gene ID" value="gene4126"/>
</dbReference>
<protein>
    <submittedName>
        <fullName evidence="1">Uncharacterized protein</fullName>
    </submittedName>
</protein>
<evidence type="ECO:0000313" key="1">
    <source>
        <dbReference type="EMBL" id="RHN80226.1"/>
    </source>
</evidence>
<dbReference type="Proteomes" id="UP000265566">
    <property type="component" value="Chromosome 1"/>
</dbReference>
<name>A0A396JPJ7_MEDTR</name>
<reference evidence="1" key="1">
    <citation type="journal article" date="2018" name="Nat. Plants">
        <title>Whole-genome landscape of Medicago truncatula symbiotic genes.</title>
        <authorList>
            <person name="Pecrix Y."/>
            <person name="Gamas P."/>
            <person name="Carrere S."/>
        </authorList>
    </citation>
    <scope>NUCLEOTIDE SEQUENCE</scope>
    <source>
        <tissue evidence="1">Leaves</tissue>
    </source>
</reference>
<comment type="caution">
    <text evidence="1">The sequence shown here is derived from an EMBL/GenBank/DDBJ whole genome shotgun (WGS) entry which is preliminary data.</text>
</comment>
<dbReference type="AlphaFoldDB" id="A0A396JPJ7"/>
<sequence length="111" mass="12926">MVMTTSFVRHEINMEIHDVMCHVSQNLSDTIELMVRNKVQCAMKFATKRASFGDFFPLIQFKEFNGTKTSRCRYTKPTDICNGGTFRGLVESYITCTLHSFKFSMWCFCHD</sequence>
<proteinExistence type="predicted"/>
<gene>
    <name evidence="1" type="ORF">MtrunA17_Chr1g0185971</name>
</gene>
<dbReference type="EMBL" id="PSQE01000001">
    <property type="protein sequence ID" value="RHN80226.1"/>
    <property type="molecule type" value="Genomic_DNA"/>
</dbReference>
<organism evidence="1">
    <name type="scientific">Medicago truncatula</name>
    <name type="common">Barrel medic</name>
    <name type="synonym">Medicago tribuloides</name>
    <dbReference type="NCBI Taxonomy" id="3880"/>
    <lineage>
        <taxon>Eukaryota</taxon>
        <taxon>Viridiplantae</taxon>
        <taxon>Streptophyta</taxon>
        <taxon>Embryophyta</taxon>
        <taxon>Tracheophyta</taxon>
        <taxon>Spermatophyta</taxon>
        <taxon>Magnoliopsida</taxon>
        <taxon>eudicotyledons</taxon>
        <taxon>Gunneridae</taxon>
        <taxon>Pentapetalae</taxon>
        <taxon>rosids</taxon>
        <taxon>fabids</taxon>
        <taxon>Fabales</taxon>
        <taxon>Fabaceae</taxon>
        <taxon>Papilionoideae</taxon>
        <taxon>50 kb inversion clade</taxon>
        <taxon>NPAAA clade</taxon>
        <taxon>Hologalegina</taxon>
        <taxon>IRL clade</taxon>
        <taxon>Trifolieae</taxon>
        <taxon>Medicago</taxon>
    </lineage>
</organism>